<protein>
    <submittedName>
        <fullName evidence="2">Uncharacterized protein</fullName>
    </submittedName>
</protein>
<evidence type="ECO:0000313" key="2">
    <source>
        <dbReference type="EMBL" id="MBE7941721.1"/>
    </source>
</evidence>
<dbReference type="EMBL" id="JADDOJ010000060">
    <property type="protein sequence ID" value="MBE7941721.1"/>
    <property type="molecule type" value="Genomic_DNA"/>
</dbReference>
<gene>
    <name evidence="2" type="ORF">IM725_14160</name>
</gene>
<keyword evidence="3" id="KW-1185">Reference proteome</keyword>
<feature type="region of interest" description="Disordered" evidence="1">
    <location>
        <begin position="81"/>
        <end position="100"/>
    </location>
</feature>
<reference evidence="2 3" key="1">
    <citation type="submission" date="2020-10" db="EMBL/GenBank/DDBJ databases">
        <title>Draft genome of Ramlibacter aquaticus LMG 30558.</title>
        <authorList>
            <person name="Props R."/>
        </authorList>
    </citation>
    <scope>NUCLEOTIDE SEQUENCE [LARGE SCALE GENOMIC DNA]</scope>
    <source>
        <strain evidence="2 3">LMG 30558</strain>
    </source>
</reference>
<organism evidence="2 3">
    <name type="scientific">Ramlibacter aquaticus</name>
    <dbReference type="NCBI Taxonomy" id="2780094"/>
    <lineage>
        <taxon>Bacteria</taxon>
        <taxon>Pseudomonadati</taxon>
        <taxon>Pseudomonadota</taxon>
        <taxon>Betaproteobacteria</taxon>
        <taxon>Burkholderiales</taxon>
        <taxon>Comamonadaceae</taxon>
        <taxon>Ramlibacter</taxon>
    </lineage>
</organism>
<accession>A0ABR9SH84</accession>
<comment type="caution">
    <text evidence="2">The sequence shown here is derived from an EMBL/GenBank/DDBJ whole genome shotgun (WGS) entry which is preliminary data.</text>
</comment>
<evidence type="ECO:0000256" key="1">
    <source>
        <dbReference type="SAM" id="MobiDB-lite"/>
    </source>
</evidence>
<dbReference type="RefSeq" id="WP_193781284.1">
    <property type="nucleotide sequence ID" value="NZ_JADDOJ010000060.1"/>
</dbReference>
<sequence length="100" mass="10891">MADTPQYGITAVRYAGVQVVEAMMGLFDPLRRRWDSRPAPARVNEVVDRLVEGDSVVSVFPGDDGMEPGPEVQVDLLPGGTETLVAEGPPGRRLEDLPRF</sequence>
<proteinExistence type="predicted"/>
<name>A0ABR9SH84_9BURK</name>
<dbReference type="Proteomes" id="UP000715965">
    <property type="component" value="Unassembled WGS sequence"/>
</dbReference>
<feature type="compositionally biased region" description="Basic and acidic residues" evidence="1">
    <location>
        <begin position="90"/>
        <end position="100"/>
    </location>
</feature>
<evidence type="ECO:0000313" key="3">
    <source>
        <dbReference type="Proteomes" id="UP000715965"/>
    </source>
</evidence>